<dbReference type="SUPFAM" id="SSF56935">
    <property type="entry name" value="Porins"/>
    <property type="match status" value="1"/>
</dbReference>
<dbReference type="Pfam" id="PF00593">
    <property type="entry name" value="TonB_dep_Rec_b-barrel"/>
    <property type="match status" value="1"/>
</dbReference>
<sequence length="712" mass="76441">MTHHTGFKPTATAAAVAALLASISGAALAQTTPPEDNRLQEVIVTAQRIAQPASKTPLSLSVVSGDDLKQAGAVNASSLTELVPNVQVSNNGGATTISIRGVSSADNTEKGDPSASFNVDGVNLARPQSAGLAFYDLERVEVLRGPQGTLYGRNATAGAINLITNKPSNRFESSAAVEVGNYHGVKFDGMLNVKVSDMLSLRTAVSTSKHDGYLRSTQGFSHNYDDDDSQSARVHALFKFNPDVSLLLSGDTSRLKGAGAGSVPYATFVNQSGDAQRTATPSIQGKLDDSAHGTSGELKVNTRAGEITYQLARRTLNRDEYTPFGQSTPGVVDPYTRVLADYSQLSHELRLASMFGKWKTIGGLYWFKEQSALDVRIRNFPALGVLAFIQNPTISASKAAFGEATYSLTPELHLIAGVRRTKDDKSRQGFSQYGDPVFFSSVNDADVHYVQTTGRLGADYALSKAVMVYGTFATGYKAGGFNDGTAATNRFLRYDPEHLKSLEVGLKGRFLDNRLQVSTAAFTYDYKDLQLTGVAVDPATGALQTQTLNAGQASVRGLEVEGKYAVGGAGKINFSLTTLDAHFKTYSPLQGVNWAGKRLEKSPRATFGLGYSHTWSFEDGASLTAYLGTRFSSSYVLNDYGNAKQFTQGSFHKSDFNLNYAPSDFRWSLQAYVRNIEDKTVMTGYGAPSGNRPDTANLAPPRTMGVRVGVNF</sequence>
<evidence type="ECO:0000256" key="4">
    <source>
        <dbReference type="ARBA" id="ARBA00022496"/>
    </source>
</evidence>
<evidence type="ECO:0000256" key="10">
    <source>
        <dbReference type="ARBA" id="ARBA00023237"/>
    </source>
</evidence>
<dbReference type="InterPro" id="IPR012910">
    <property type="entry name" value="Plug_dom"/>
</dbReference>
<gene>
    <name evidence="16" type="ORF">GTP38_12935</name>
</gene>
<name>A0ABW9VCA8_9BURK</name>
<dbReference type="InterPro" id="IPR036942">
    <property type="entry name" value="Beta-barrel_TonB_sf"/>
</dbReference>
<dbReference type="PANTHER" id="PTHR32552:SF81">
    <property type="entry name" value="TONB-DEPENDENT OUTER MEMBRANE RECEPTOR"/>
    <property type="match status" value="1"/>
</dbReference>
<keyword evidence="8 12" id="KW-0798">TonB box</keyword>
<comment type="caution">
    <text evidence="16">The sequence shown here is derived from an EMBL/GenBank/DDBJ whole genome shotgun (WGS) entry which is preliminary data.</text>
</comment>
<keyword evidence="6" id="KW-0408">Iron</keyword>
<keyword evidence="4" id="KW-0410">Iron transport</keyword>
<evidence type="ECO:0000256" key="5">
    <source>
        <dbReference type="ARBA" id="ARBA00022692"/>
    </source>
</evidence>
<reference evidence="16 17" key="1">
    <citation type="submission" date="2019-12" db="EMBL/GenBank/DDBJ databases">
        <title>Novel species isolated from a subtropical stream in China.</title>
        <authorList>
            <person name="Lu H."/>
        </authorList>
    </citation>
    <scope>NUCLEOTIDE SEQUENCE [LARGE SCALE GENOMIC DNA]</scope>
    <source>
        <strain evidence="16 17">FT94W</strain>
    </source>
</reference>
<keyword evidence="9 11" id="KW-0472">Membrane</keyword>
<evidence type="ECO:0000259" key="15">
    <source>
        <dbReference type="Pfam" id="PF07715"/>
    </source>
</evidence>
<evidence type="ECO:0000256" key="12">
    <source>
        <dbReference type="RuleBase" id="RU003357"/>
    </source>
</evidence>
<dbReference type="Pfam" id="PF07715">
    <property type="entry name" value="Plug"/>
    <property type="match status" value="1"/>
</dbReference>
<dbReference type="PANTHER" id="PTHR32552">
    <property type="entry name" value="FERRICHROME IRON RECEPTOR-RELATED"/>
    <property type="match status" value="1"/>
</dbReference>
<evidence type="ECO:0000256" key="3">
    <source>
        <dbReference type="ARBA" id="ARBA00022452"/>
    </source>
</evidence>
<evidence type="ECO:0000256" key="8">
    <source>
        <dbReference type="ARBA" id="ARBA00023077"/>
    </source>
</evidence>
<accession>A0ABW9VCA8</accession>
<evidence type="ECO:0000313" key="17">
    <source>
        <dbReference type="Proteomes" id="UP000449678"/>
    </source>
</evidence>
<keyword evidence="3 11" id="KW-1134">Transmembrane beta strand</keyword>
<feature type="domain" description="TonB-dependent receptor plug" evidence="15">
    <location>
        <begin position="53"/>
        <end position="159"/>
    </location>
</feature>
<comment type="similarity">
    <text evidence="11 12">Belongs to the TonB-dependent receptor family.</text>
</comment>
<evidence type="ECO:0000256" key="13">
    <source>
        <dbReference type="SAM" id="SignalP"/>
    </source>
</evidence>
<keyword evidence="2 11" id="KW-0813">Transport</keyword>
<feature type="chain" id="PRO_5046128195" evidence="13">
    <location>
        <begin position="30"/>
        <end position="712"/>
    </location>
</feature>
<dbReference type="PROSITE" id="PS52016">
    <property type="entry name" value="TONB_DEPENDENT_REC_3"/>
    <property type="match status" value="1"/>
</dbReference>
<feature type="signal peptide" evidence="13">
    <location>
        <begin position="1"/>
        <end position="29"/>
    </location>
</feature>
<evidence type="ECO:0000256" key="11">
    <source>
        <dbReference type="PROSITE-ProRule" id="PRU01360"/>
    </source>
</evidence>
<evidence type="ECO:0000256" key="6">
    <source>
        <dbReference type="ARBA" id="ARBA00023004"/>
    </source>
</evidence>
<proteinExistence type="inferred from homology"/>
<dbReference type="CDD" id="cd01347">
    <property type="entry name" value="ligand_gated_channel"/>
    <property type="match status" value="1"/>
</dbReference>
<keyword evidence="16" id="KW-0675">Receptor</keyword>
<keyword evidence="13" id="KW-0732">Signal</keyword>
<evidence type="ECO:0000256" key="2">
    <source>
        <dbReference type="ARBA" id="ARBA00022448"/>
    </source>
</evidence>
<keyword evidence="7" id="KW-0406">Ion transport</keyword>
<evidence type="ECO:0000256" key="9">
    <source>
        <dbReference type="ARBA" id="ARBA00023136"/>
    </source>
</evidence>
<dbReference type="EMBL" id="WWCO01000007">
    <property type="protein sequence ID" value="MYM35237.1"/>
    <property type="molecule type" value="Genomic_DNA"/>
</dbReference>
<organism evidence="16 17">
    <name type="scientific">Duganella lactea</name>
    <dbReference type="NCBI Taxonomy" id="2692173"/>
    <lineage>
        <taxon>Bacteria</taxon>
        <taxon>Pseudomonadati</taxon>
        <taxon>Pseudomonadota</taxon>
        <taxon>Betaproteobacteria</taxon>
        <taxon>Burkholderiales</taxon>
        <taxon>Oxalobacteraceae</taxon>
        <taxon>Telluria group</taxon>
        <taxon>Duganella</taxon>
    </lineage>
</organism>
<keyword evidence="10 11" id="KW-0998">Cell outer membrane</keyword>
<dbReference type="InterPro" id="IPR000531">
    <property type="entry name" value="Beta-barrel_TonB"/>
</dbReference>
<dbReference type="Proteomes" id="UP000449678">
    <property type="component" value="Unassembled WGS sequence"/>
</dbReference>
<dbReference type="RefSeq" id="WP_160990610.1">
    <property type="nucleotide sequence ID" value="NZ_WWCO01000007.1"/>
</dbReference>
<keyword evidence="17" id="KW-1185">Reference proteome</keyword>
<keyword evidence="5 11" id="KW-0812">Transmembrane</keyword>
<feature type="domain" description="TonB-dependent receptor-like beta-barrel" evidence="14">
    <location>
        <begin position="219"/>
        <end position="676"/>
    </location>
</feature>
<dbReference type="InterPro" id="IPR039426">
    <property type="entry name" value="TonB-dep_rcpt-like"/>
</dbReference>
<protein>
    <submittedName>
        <fullName evidence="16">TonB-dependent receptor</fullName>
    </submittedName>
</protein>
<evidence type="ECO:0000256" key="7">
    <source>
        <dbReference type="ARBA" id="ARBA00023065"/>
    </source>
</evidence>
<evidence type="ECO:0000256" key="1">
    <source>
        <dbReference type="ARBA" id="ARBA00004571"/>
    </source>
</evidence>
<comment type="subcellular location">
    <subcellularLocation>
        <location evidence="1 11">Cell outer membrane</location>
        <topology evidence="1 11">Multi-pass membrane protein</topology>
    </subcellularLocation>
</comment>
<evidence type="ECO:0000259" key="14">
    <source>
        <dbReference type="Pfam" id="PF00593"/>
    </source>
</evidence>
<dbReference type="Gene3D" id="2.40.170.20">
    <property type="entry name" value="TonB-dependent receptor, beta-barrel domain"/>
    <property type="match status" value="1"/>
</dbReference>
<evidence type="ECO:0000313" key="16">
    <source>
        <dbReference type="EMBL" id="MYM35237.1"/>
    </source>
</evidence>